<protein>
    <submittedName>
        <fullName evidence="1">SPP1 family phage portal protein</fullName>
    </submittedName>
</protein>
<sequence length="436" mass="50737">MQNLEQYIQDKYEGNYNWFTKEIKESYHLRRIADVINNKQYLSGSHKILQRKDFKWKKEQYITKKLILQQAKTILNFHSTYLLGKDISLIGSEKKVQEYEKIYRKGNFHNTDFNILINCLKYADVYEYVYIQNGVIKSKLISPEDGYPIYSEDTGEYIGFIEHWTNALNNISYYYIYYPNKVQYWNNEGGELHLENENNNVSGLPIHYSNCESEYNHFGTSILQDIKPCLDEMEDILSKMGDSIYTLSLSPIGVSVGQTIEGTIDSDAVGYSINLDTGDFNFKNAQLDYNSIKLYIDKIQQQLNFIAHMPSIATGNANVANVSEVSLKLLYQLADVLAMINEKWIRKGIQNRFRIIDKLLELNGIRFKDNEYIDVEFNYSRPVNQSELIDNLTKQRSVGAISVESIIEKSDITKDKIQELQRLQREGNIDDTKCDE</sequence>
<proteinExistence type="predicted"/>
<accession>A0ABU0JRS9</accession>
<dbReference type="EMBL" id="JAUSWN010000011">
    <property type="protein sequence ID" value="MDQ0479775.1"/>
    <property type="molecule type" value="Genomic_DNA"/>
</dbReference>
<dbReference type="RefSeq" id="WP_307355725.1">
    <property type="nucleotide sequence ID" value="NZ_BAAACJ010000001.1"/>
</dbReference>
<name>A0ABU0JRS9_HATLI</name>
<dbReference type="Pfam" id="PF05133">
    <property type="entry name" value="SPP1_portal"/>
    <property type="match status" value="1"/>
</dbReference>
<evidence type="ECO:0000313" key="2">
    <source>
        <dbReference type="Proteomes" id="UP001224418"/>
    </source>
</evidence>
<comment type="caution">
    <text evidence="1">The sequence shown here is derived from an EMBL/GenBank/DDBJ whole genome shotgun (WGS) entry which is preliminary data.</text>
</comment>
<dbReference type="InterPro" id="IPR021145">
    <property type="entry name" value="Portal_protein_SPP1_Gp6-like"/>
</dbReference>
<reference evidence="1 2" key="1">
    <citation type="submission" date="2023-07" db="EMBL/GenBank/DDBJ databases">
        <title>Genomic Encyclopedia of Type Strains, Phase IV (KMG-IV): sequencing the most valuable type-strain genomes for metagenomic binning, comparative biology and taxonomic classification.</title>
        <authorList>
            <person name="Goeker M."/>
        </authorList>
    </citation>
    <scope>NUCLEOTIDE SEQUENCE [LARGE SCALE GENOMIC DNA]</scope>
    <source>
        <strain evidence="1 2">DSM 1400</strain>
    </source>
</reference>
<dbReference type="Proteomes" id="UP001224418">
    <property type="component" value="Unassembled WGS sequence"/>
</dbReference>
<organism evidence="1 2">
    <name type="scientific">Hathewaya limosa</name>
    <name type="common">Clostridium limosum</name>
    <dbReference type="NCBI Taxonomy" id="1536"/>
    <lineage>
        <taxon>Bacteria</taxon>
        <taxon>Bacillati</taxon>
        <taxon>Bacillota</taxon>
        <taxon>Clostridia</taxon>
        <taxon>Eubacteriales</taxon>
        <taxon>Clostridiaceae</taxon>
        <taxon>Hathewaya</taxon>
    </lineage>
</organism>
<gene>
    <name evidence="1" type="ORF">QOZ93_001517</name>
</gene>
<evidence type="ECO:0000313" key="1">
    <source>
        <dbReference type="EMBL" id="MDQ0479775.1"/>
    </source>
</evidence>
<keyword evidence="2" id="KW-1185">Reference proteome</keyword>